<keyword evidence="1" id="KW-1133">Transmembrane helix</keyword>
<protein>
    <submittedName>
        <fullName evidence="2">Uncharacterized protein</fullName>
    </submittedName>
</protein>
<accession>A0ABD5M7Z6</accession>
<dbReference type="Proteomes" id="UP001570511">
    <property type="component" value="Unassembled WGS sequence"/>
</dbReference>
<proteinExistence type="predicted"/>
<reference evidence="2 3" key="1">
    <citation type="submission" date="2024-08" db="EMBL/GenBank/DDBJ databases">
        <title>Halobellus sp. MBLA0158 whole genome sequence.</title>
        <authorList>
            <person name="Hwang C.Y."/>
            <person name="Cho E.-S."/>
            <person name="Seo M.-J."/>
        </authorList>
    </citation>
    <scope>NUCLEOTIDE SEQUENCE [LARGE SCALE GENOMIC DNA]</scope>
    <source>
        <strain evidence="2 3">MBLA0158</strain>
    </source>
</reference>
<keyword evidence="1" id="KW-0812">Transmembrane</keyword>
<evidence type="ECO:0000256" key="1">
    <source>
        <dbReference type="SAM" id="Phobius"/>
    </source>
</evidence>
<keyword evidence="1" id="KW-0472">Membrane</keyword>
<keyword evidence="3" id="KW-1185">Reference proteome</keyword>
<evidence type="ECO:0000313" key="3">
    <source>
        <dbReference type="Proteomes" id="UP001570511"/>
    </source>
</evidence>
<comment type="caution">
    <text evidence="2">The sequence shown here is derived from an EMBL/GenBank/DDBJ whole genome shotgun (WGS) entry which is preliminary data.</text>
</comment>
<feature type="transmembrane region" description="Helical" evidence="1">
    <location>
        <begin position="85"/>
        <end position="106"/>
    </location>
</feature>
<dbReference type="RefSeq" id="WP_372387273.1">
    <property type="nucleotide sequence ID" value="NZ_JBGNYA010000001.1"/>
</dbReference>
<organism evidence="2 3">
    <name type="scientific">Halobellus rubicundus</name>
    <dbReference type="NCBI Taxonomy" id="2996466"/>
    <lineage>
        <taxon>Archaea</taxon>
        <taxon>Methanobacteriati</taxon>
        <taxon>Methanobacteriota</taxon>
        <taxon>Stenosarchaea group</taxon>
        <taxon>Halobacteria</taxon>
        <taxon>Halobacteriales</taxon>
        <taxon>Haloferacaceae</taxon>
        <taxon>Halobellus</taxon>
    </lineage>
</organism>
<dbReference type="EMBL" id="JBGNYA010000001">
    <property type="protein sequence ID" value="MFA1610045.1"/>
    <property type="molecule type" value="Genomic_DNA"/>
</dbReference>
<dbReference type="AlphaFoldDB" id="A0ABD5M7Z6"/>
<feature type="transmembrane region" description="Helical" evidence="1">
    <location>
        <begin position="118"/>
        <end position="144"/>
    </location>
</feature>
<sequence>MQLDLSGFDAVFREGHDKDYFERDLTVGYSFYAVGHLMYGATFGRVYNPPEEFREKVEESGTPFFEVDADVHETYEMVPRWKRTFLLLGSPIFTLIVLGSTGQVVIRGLGFLGLTAPTWIPYLAAVLLVLFFGLTWPLGFFGLIEGEAKGGRDDYMTERIQEITAENGFENVFVSCGDAHRKPIARSLEQDDWKVVEQPSKHWLARIISLADRITGRILSPIETIKEGKNQIRNRI</sequence>
<evidence type="ECO:0000313" key="2">
    <source>
        <dbReference type="EMBL" id="MFA1610045.1"/>
    </source>
</evidence>
<gene>
    <name evidence="2" type="ORF">OS889_03365</name>
</gene>
<name>A0ABD5M7Z6_9EURY</name>